<comment type="caution">
    <text evidence="1">The sequence shown here is derived from an EMBL/GenBank/DDBJ whole genome shotgun (WGS) entry which is preliminary data.</text>
</comment>
<proteinExistence type="predicted"/>
<name>A0A934I218_9CLOT</name>
<evidence type="ECO:0000313" key="2">
    <source>
        <dbReference type="Proteomes" id="UP000622687"/>
    </source>
</evidence>
<dbReference type="AlphaFoldDB" id="A0A934I218"/>
<dbReference type="Gene3D" id="3.30.2320.50">
    <property type="match status" value="1"/>
</dbReference>
<dbReference type="RefSeq" id="WP_211144052.1">
    <property type="nucleotide sequence ID" value="NZ_JAEEGB010000030.1"/>
</dbReference>
<dbReference type="EMBL" id="JAEEGB010000030">
    <property type="protein sequence ID" value="MBI6874667.1"/>
    <property type="molecule type" value="Genomic_DNA"/>
</dbReference>
<organism evidence="1 2">
    <name type="scientific">Clostridium aciditolerans</name>
    <dbReference type="NCBI Taxonomy" id="339861"/>
    <lineage>
        <taxon>Bacteria</taxon>
        <taxon>Bacillati</taxon>
        <taxon>Bacillota</taxon>
        <taxon>Clostridia</taxon>
        <taxon>Eubacteriales</taxon>
        <taxon>Clostridiaceae</taxon>
        <taxon>Clostridium</taxon>
    </lineage>
</organism>
<accession>A0A934I218</accession>
<reference evidence="1" key="1">
    <citation type="submission" date="2020-12" db="EMBL/GenBank/DDBJ databases">
        <title>Clostridium thailandense sp. nov., a novel acetogenic bacterium isolated from peat land soil in Thailand.</title>
        <authorList>
            <person name="Chaikitkaew S."/>
            <person name="Birkeland N.K."/>
        </authorList>
    </citation>
    <scope>NUCLEOTIDE SEQUENCE</scope>
    <source>
        <strain evidence="1">DSM 17425</strain>
    </source>
</reference>
<evidence type="ECO:0000313" key="1">
    <source>
        <dbReference type="EMBL" id="MBI6874667.1"/>
    </source>
</evidence>
<keyword evidence="2" id="KW-1185">Reference proteome</keyword>
<gene>
    <name evidence="1" type="ORF">I6U51_18520</name>
</gene>
<sequence>MHDTILLNKISDSLEALCKAHNIKRIKRLSIIVDKNSHVDSENLYDHLRSFNSNLAGEWTEIVVEKEQLDSQVAILHSIEGDKENIEE</sequence>
<dbReference type="Proteomes" id="UP000622687">
    <property type="component" value="Unassembled WGS sequence"/>
</dbReference>
<protein>
    <submittedName>
        <fullName evidence="1">Uncharacterized protein</fullName>
    </submittedName>
</protein>